<protein>
    <submittedName>
        <fullName evidence="1">Uncharacterized protein</fullName>
    </submittedName>
</protein>
<dbReference type="AlphaFoldDB" id="A0A830ESL3"/>
<organism evidence="1 2">
    <name type="scientific">Haloarcula sebkhae</name>
    <dbReference type="NCBI Taxonomy" id="932660"/>
    <lineage>
        <taxon>Archaea</taxon>
        <taxon>Methanobacteriati</taxon>
        <taxon>Methanobacteriota</taxon>
        <taxon>Stenosarchaea group</taxon>
        <taxon>Halobacteria</taxon>
        <taxon>Halobacteriales</taxon>
        <taxon>Haloarculaceae</taxon>
        <taxon>Haloarcula</taxon>
    </lineage>
</organism>
<sequence>MMAKGKRVVFVTQRYPPDKGGNAARIGDMASNFVDTKWFVTVLTLPPTYPPWSFDRSVEQRSTESREEVTVHCL</sequence>
<evidence type="ECO:0000313" key="1">
    <source>
        <dbReference type="EMBL" id="GGK72723.1"/>
    </source>
</evidence>
<proteinExistence type="predicted"/>
<evidence type="ECO:0000313" key="2">
    <source>
        <dbReference type="Proteomes" id="UP000614221"/>
    </source>
</evidence>
<reference evidence="1" key="2">
    <citation type="submission" date="2020-09" db="EMBL/GenBank/DDBJ databases">
        <authorList>
            <person name="Sun Q."/>
            <person name="Ohkuma M."/>
        </authorList>
    </citation>
    <scope>NUCLEOTIDE SEQUENCE</scope>
    <source>
        <strain evidence="1">JCM 19018</strain>
    </source>
</reference>
<dbReference type="Proteomes" id="UP000614221">
    <property type="component" value="Unassembled WGS sequence"/>
</dbReference>
<gene>
    <name evidence="1" type="ORF">GCM10009067_26260</name>
</gene>
<name>A0A830ESL3_9EURY</name>
<comment type="caution">
    <text evidence="1">The sequence shown here is derived from an EMBL/GenBank/DDBJ whole genome shotgun (WGS) entry which is preliminary data.</text>
</comment>
<accession>A0A830ESL3</accession>
<dbReference type="EMBL" id="BMPD01000004">
    <property type="protein sequence ID" value="GGK72723.1"/>
    <property type="molecule type" value="Genomic_DNA"/>
</dbReference>
<reference evidence="1" key="1">
    <citation type="journal article" date="2014" name="Int. J. Syst. Evol. Microbiol.">
        <title>Complete genome sequence of Corynebacterium casei LMG S-19264T (=DSM 44701T), isolated from a smear-ripened cheese.</title>
        <authorList>
            <consortium name="US DOE Joint Genome Institute (JGI-PGF)"/>
            <person name="Walter F."/>
            <person name="Albersmeier A."/>
            <person name="Kalinowski J."/>
            <person name="Ruckert C."/>
        </authorList>
    </citation>
    <scope>NUCLEOTIDE SEQUENCE</scope>
    <source>
        <strain evidence="1">JCM 19018</strain>
    </source>
</reference>